<feature type="transmembrane region" description="Helical" evidence="1">
    <location>
        <begin position="12"/>
        <end position="29"/>
    </location>
</feature>
<dbReference type="AlphaFoldDB" id="A0A3M8C1D5"/>
<evidence type="ECO:0008006" key="4">
    <source>
        <dbReference type="Google" id="ProtNLM"/>
    </source>
</evidence>
<name>A0A3M8C1D5_9BACL</name>
<evidence type="ECO:0000256" key="1">
    <source>
        <dbReference type="SAM" id="Phobius"/>
    </source>
</evidence>
<reference evidence="2 3" key="1">
    <citation type="submission" date="2018-10" db="EMBL/GenBank/DDBJ databases">
        <title>Phylogenomics of Brevibacillus.</title>
        <authorList>
            <person name="Dunlap C."/>
        </authorList>
    </citation>
    <scope>NUCLEOTIDE SEQUENCE [LARGE SCALE GENOMIC DNA]</scope>
    <source>
        <strain evidence="2 3">JCM 12215</strain>
    </source>
</reference>
<keyword evidence="1" id="KW-0472">Membrane</keyword>
<dbReference type="OrthoDB" id="916275at2"/>
<protein>
    <recommendedName>
        <fullName evidence="4">Family 2 glycosyl transferase</fullName>
    </recommendedName>
</protein>
<dbReference type="EMBL" id="RHHR01000037">
    <property type="protein sequence ID" value="RNB69488.1"/>
    <property type="molecule type" value="Genomic_DNA"/>
</dbReference>
<dbReference type="InterPro" id="IPR017853">
    <property type="entry name" value="GH"/>
</dbReference>
<keyword evidence="1" id="KW-0812">Transmembrane</keyword>
<dbReference type="RefSeq" id="WP_122910456.1">
    <property type="nucleotide sequence ID" value="NZ_CBCSBE010000015.1"/>
</dbReference>
<comment type="caution">
    <text evidence="2">The sequence shown here is derived from an EMBL/GenBank/DDBJ whole genome shotgun (WGS) entry which is preliminary data.</text>
</comment>
<evidence type="ECO:0000313" key="2">
    <source>
        <dbReference type="EMBL" id="RNB69488.1"/>
    </source>
</evidence>
<proteinExistence type="predicted"/>
<sequence length="743" mass="85595">MEQKRRRPYRWVFMVVIMAIASTSLWLYLDVNQVESMEIKSGIQLKFRTNEDQLEIYQGQTWQPFFAKGINLGASLPGHFPGELPITKEDYLRWFAMIDEMGANVIRVYTIHPPAFYEALVSFNQRKEGEPLYLMQGIWSPEELLIEKQDAFLPEIRDQFQQEIRDAVGAVYGAVTLPEKKGKAGGKYRANAGPYVIGWHTGTEWDPVMVQKTNQIHKEMEPYQGTYFRASDQATAFESWIAEKVDIVAQEESKYGWQHPMTFTNWVTTDPLSHPGEPIYHEDMVSVDPTHIEPIHWDAGYFASYHVYPYYPDLFRYDTGLKTVKNDTGEIDTYKAYLRKLKAYHQGMPVMVTEFGVPASWGNAHFGELGRDQGGHTEQRQGEIDAQLMREIHSEGYAGGILFVWQDEWFKKTWNTMKFELPEDRRSLWLNVLTNEKLFGVLGMHASKEDVLTIDGDKSDWEKLAVEEKQKLDVKVHGFEEIWMTHDEGYVYVLAQLEKAFDPLSQSLYVGVDTLPGGNKKAAELGSMTLDEGLETLILLGQEESEIRIASNYDFHTRLYGKRYGMLPLKEEELRDNSGVFVPWKLAVGLEMEPPDSKTYHPKEEVIVGNLRRGTTAWDHPDYNSLAAWETKDKIVELRIPWMLLGFTDPSSLQVMSYQDEGRDFVTETTRGIRILPWISDKAGDGPGTVEQAGNPYPLTRLPIYSWEPWEEVGYHERKKQSYPLIQKVFQELTVPATEEIKP</sequence>
<keyword evidence="3" id="KW-1185">Reference proteome</keyword>
<dbReference type="Proteomes" id="UP000282028">
    <property type="component" value="Unassembled WGS sequence"/>
</dbReference>
<organism evidence="2 3">
    <name type="scientific">Brevibacillus invocatus</name>
    <dbReference type="NCBI Taxonomy" id="173959"/>
    <lineage>
        <taxon>Bacteria</taxon>
        <taxon>Bacillati</taxon>
        <taxon>Bacillota</taxon>
        <taxon>Bacilli</taxon>
        <taxon>Bacillales</taxon>
        <taxon>Paenibacillaceae</taxon>
        <taxon>Brevibacillus</taxon>
    </lineage>
</organism>
<gene>
    <name evidence="2" type="ORF">EDM52_18620</name>
</gene>
<dbReference type="SUPFAM" id="SSF51445">
    <property type="entry name" value="(Trans)glycosidases"/>
    <property type="match status" value="1"/>
</dbReference>
<evidence type="ECO:0000313" key="3">
    <source>
        <dbReference type="Proteomes" id="UP000282028"/>
    </source>
</evidence>
<keyword evidence="1" id="KW-1133">Transmembrane helix</keyword>
<accession>A0A3M8C1D5</accession>
<dbReference type="Gene3D" id="3.20.20.80">
    <property type="entry name" value="Glycosidases"/>
    <property type="match status" value="2"/>
</dbReference>